<accession>A0A921IVL0</accession>
<dbReference type="AlphaFoldDB" id="A0A921IVL0"/>
<dbReference type="Proteomes" id="UP000753256">
    <property type="component" value="Unassembled WGS sequence"/>
</dbReference>
<dbReference type="Gene3D" id="3.40.50.1970">
    <property type="match status" value="1"/>
</dbReference>
<evidence type="ECO:0000313" key="3">
    <source>
        <dbReference type="EMBL" id="HJG37004.1"/>
    </source>
</evidence>
<dbReference type="GO" id="GO:0003856">
    <property type="term" value="F:3-dehydroquinate synthase activity"/>
    <property type="evidence" value="ECO:0007669"/>
    <property type="project" value="TreeGrafter"/>
</dbReference>
<name>A0A921IVL0_9ACTN</name>
<dbReference type="SUPFAM" id="SSF56796">
    <property type="entry name" value="Dehydroquinate synthase-like"/>
    <property type="match status" value="1"/>
</dbReference>
<dbReference type="PANTHER" id="PTHR43622:SF1">
    <property type="entry name" value="3-DEHYDROQUINATE SYNTHASE"/>
    <property type="match status" value="1"/>
</dbReference>
<dbReference type="InterPro" id="IPR050071">
    <property type="entry name" value="Dehydroquinate_synthase"/>
</dbReference>
<dbReference type="Gene3D" id="1.20.1090.10">
    <property type="entry name" value="Dehydroquinate synthase-like - alpha domain"/>
    <property type="match status" value="1"/>
</dbReference>
<dbReference type="PANTHER" id="PTHR43622">
    <property type="entry name" value="3-DEHYDROQUINATE SYNTHASE"/>
    <property type="match status" value="1"/>
</dbReference>
<keyword evidence="1" id="KW-0479">Metal-binding</keyword>
<organism evidence="3 4">
    <name type="scientific">Enorma phocaeensis</name>
    <dbReference type="NCBI Taxonomy" id="1871019"/>
    <lineage>
        <taxon>Bacteria</taxon>
        <taxon>Bacillati</taxon>
        <taxon>Actinomycetota</taxon>
        <taxon>Coriobacteriia</taxon>
        <taxon>Coriobacteriales</taxon>
        <taxon>Coriobacteriaceae</taxon>
        <taxon>Enorma</taxon>
    </lineage>
</organism>
<dbReference type="RefSeq" id="WP_273189498.1">
    <property type="nucleotide sequence ID" value="NZ_DYUZ01000016.1"/>
</dbReference>
<dbReference type="EMBL" id="DYUZ01000016">
    <property type="protein sequence ID" value="HJG37004.1"/>
    <property type="molecule type" value="Genomic_DNA"/>
</dbReference>
<evidence type="ECO:0000256" key="1">
    <source>
        <dbReference type="ARBA" id="ARBA00022723"/>
    </source>
</evidence>
<gene>
    <name evidence="3" type="ORF">K8V70_03945</name>
</gene>
<comment type="caution">
    <text evidence="3">The sequence shown here is derived from an EMBL/GenBank/DDBJ whole genome shotgun (WGS) entry which is preliminary data.</text>
</comment>
<dbReference type="GO" id="GO:0046872">
    <property type="term" value="F:metal ion binding"/>
    <property type="evidence" value="ECO:0007669"/>
    <property type="project" value="UniProtKB-KW"/>
</dbReference>
<keyword evidence="2" id="KW-0520">NAD</keyword>
<evidence type="ECO:0000313" key="4">
    <source>
        <dbReference type="Proteomes" id="UP000753256"/>
    </source>
</evidence>
<proteinExistence type="predicted"/>
<protein>
    <recommendedName>
        <fullName evidence="5">3-dehydroquinate synthase domain-containing protein</fullName>
    </recommendedName>
</protein>
<reference evidence="3" key="1">
    <citation type="journal article" date="2021" name="PeerJ">
        <title>Extensive microbial diversity within the chicken gut microbiome revealed by metagenomics and culture.</title>
        <authorList>
            <person name="Gilroy R."/>
            <person name="Ravi A."/>
            <person name="Getino M."/>
            <person name="Pursley I."/>
            <person name="Horton D.L."/>
            <person name="Alikhan N.F."/>
            <person name="Baker D."/>
            <person name="Gharbi K."/>
            <person name="Hall N."/>
            <person name="Watson M."/>
            <person name="Adriaenssens E.M."/>
            <person name="Foster-Nyarko E."/>
            <person name="Jarju S."/>
            <person name="Secka A."/>
            <person name="Antonio M."/>
            <person name="Oren A."/>
            <person name="Chaudhuri R.R."/>
            <person name="La Ragione R."/>
            <person name="Hildebrand F."/>
            <person name="Pallen M.J."/>
        </authorList>
    </citation>
    <scope>NUCLEOTIDE SEQUENCE</scope>
    <source>
        <strain evidence="3">ChiHjej13B12-9602</strain>
    </source>
</reference>
<evidence type="ECO:0008006" key="5">
    <source>
        <dbReference type="Google" id="ProtNLM"/>
    </source>
</evidence>
<reference evidence="3" key="2">
    <citation type="submission" date="2021-09" db="EMBL/GenBank/DDBJ databases">
        <authorList>
            <person name="Gilroy R."/>
        </authorList>
    </citation>
    <scope>NUCLEOTIDE SEQUENCE</scope>
    <source>
        <strain evidence="3">ChiHjej13B12-9602</strain>
    </source>
</reference>
<sequence>MTIKRQLLTINQRSVDVRIGEGALEELSSFAGGIVGKPKRAFLLAGADIDQSVLSNVERGLVDAGFGIELQVLPADGNPRSFAAATSLFERFGRAGMTEDDLVLAVGDVPLCSLAAFVAKLWCGGMACALVPTGLDGMTMLATEMSPLGEGEAFGMVSLLPQPSMVICDLSFLPAMDQDARLGGYVRMVGAALSDGKRFWDSLTQRAGDLVSHDADALTDLLVSTMIARRNIVKAVNPAARRALSYGTVTARALKACLGDEVPGYALLAEGMAFEARLAVEACNLDAQVVFDQDDLLFDLGIDELPFKLDAKALVDAIRAEQLRHSNRTMLALPRSIGSIRLAAVDDELLLRHAEAYTASRAELVED</sequence>
<evidence type="ECO:0000256" key="2">
    <source>
        <dbReference type="ARBA" id="ARBA00023027"/>
    </source>
</evidence>